<reference evidence="1 2" key="1">
    <citation type="journal article" date="2023" name="ACS Omega">
        <title>Identification of the Neoaspergillic Acid Biosynthesis Gene Cluster by Establishing an In Vitro CRISPR-Ribonucleoprotein Genetic System in Aspergillus melleus.</title>
        <authorList>
            <person name="Yuan B."/>
            <person name="Grau M.F."/>
            <person name="Murata R.M."/>
            <person name="Torok T."/>
            <person name="Venkateswaran K."/>
            <person name="Stajich J.E."/>
            <person name="Wang C.C.C."/>
        </authorList>
    </citation>
    <scope>NUCLEOTIDE SEQUENCE [LARGE SCALE GENOMIC DNA]</scope>
    <source>
        <strain evidence="1 2">IMV 1140</strain>
    </source>
</reference>
<evidence type="ECO:0000313" key="1">
    <source>
        <dbReference type="EMBL" id="KAK1144787.1"/>
    </source>
</evidence>
<dbReference type="Proteomes" id="UP001177260">
    <property type="component" value="Unassembled WGS sequence"/>
</dbReference>
<comment type="caution">
    <text evidence="1">The sequence shown here is derived from an EMBL/GenBank/DDBJ whole genome shotgun (WGS) entry which is preliminary data.</text>
</comment>
<gene>
    <name evidence="1" type="ORF">N8T08_004798</name>
</gene>
<protein>
    <submittedName>
        <fullName evidence="1">Uncharacterized protein</fullName>
    </submittedName>
</protein>
<proteinExistence type="predicted"/>
<accession>A0ACC3B3C6</accession>
<evidence type="ECO:0000313" key="2">
    <source>
        <dbReference type="Proteomes" id="UP001177260"/>
    </source>
</evidence>
<name>A0ACC3B3C6_9EURO</name>
<keyword evidence="2" id="KW-1185">Reference proteome</keyword>
<dbReference type="EMBL" id="JAOPJF010000028">
    <property type="protein sequence ID" value="KAK1144787.1"/>
    <property type="molecule type" value="Genomic_DNA"/>
</dbReference>
<sequence>MSASNFSITEHTIPAGHIREYAGSTANNQEEVLHLHVKQYTPLEKSTLLSSNGVTIIAAHGVGLAKELYEPLWDELLQRSKESKSLHIRSIWIADMVNMGMSGILNEDKLSTDCSWMDFSRDLLLMVNHFRDQMPRPIVGLGHSFGGTIITNLAYMHPRLFNTTLLLDPVIQLNPPPMGFGSGPPSPINYTLYRPDVWPNRKAAIAAYAKMFPAMDSRCVERMAKYGFRDLPTALHPDLPEGSNISDPPVTLATSKYQDMLGSIRENFSARAPDGSIQINRTTHADIDPLAAFVPMYRPEPRSTFYKLPSLRPSVLWVLGEKSYMRIDENRQGIKTCGEGVGGSGGVAHGKVKEVILSKAGHLFPFEDVAETAEQCFSWLEQEMAKFIETERDWIEKREAMSKRDHLVLSEKWFQTIKPISAFRAPRPKKEKL</sequence>
<organism evidence="1 2">
    <name type="scientific">Aspergillus melleus</name>
    <dbReference type="NCBI Taxonomy" id="138277"/>
    <lineage>
        <taxon>Eukaryota</taxon>
        <taxon>Fungi</taxon>
        <taxon>Dikarya</taxon>
        <taxon>Ascomycota</taxon>
        <taxon>Pezizomycotina</taxon>
        <taxon>Eurotiomycetes</taxon>
        <taxon>Eurotiomycetidae</taxon>
        <taxon>Eurotiales</taxon>
        <taxon>Aspergillaceae</taxon>
        <taxon>Aspergillus</taxon>
        <taxon>Aspergillus subgen. Circumdati</taxon>
    </lineage>
</organism>